<accession>A0A1B6KL11</accession>
<sequence>MVRHAQAFNTPPPKREGPGELVVGLWGHPPSPSDKVTMIRQSSLTRLGVMINTAVNKRSSHPGNGDIQWCFSQVKGTLDDDVTEADPCSSPTDVLDPLVPDLLNFYEDSYFRNGIAIGLSPGYKTCM</sequence>
<organism evidence="1">
    <name type="scientific">Graphocephala atropunctata</name>
    <dbReference type="NCBI Taxonomy" id="36148"/>
    <lineage>
        <taxon>Eukaryota</taxon>
        <taxon>Metazoa</taxon>
        <taxon>Ecdysozoa</taxon>
        <taxon>Arthropoda</taxon>
        <taxon>Hexapoda</taxon>
        <taxon>Insecta</taxon>
        <taxon>Pterygota</taxon>
        <taxon>Neoptera</taxon>
        <taxon>Paraneoptera</taxon>
        <taxon>Hemiptera</taxon>
        <taxon>Auchenorrhyncha</taxon>
        <taxon>Membracoidea</taxon>
        <taxon>Cicadellidae</taxon>
        <taxon>Cicadellinae</taxon>
        <taxon>Cicadellini</taxon>
        <taxon>Graphocephala</taxon>
    </lineage>
</organism>
<name>A0A1B6KL11_9HEMI</name>
<proteinExistence type="predicted"/>
<dbReference type="AlphaFoldDB" id="A0A1B6KL11"/>
<protein>
    <submittedName>
        <fullName evidence="1">Uncharacterized protein</fullName>
    </submittedName>
</protein>
<dbReference type="EMBL" id="GEBQ01027852">
    <property type="protein sequence ID" value="JAT12125.1"/>
    <property type="molecule type" value="Transcribed_RNA"/>
</dbReference>
<evidence type="ECO:0000313" key="1">
    <source>
        <dbReference type="EMBL" id="JAT12125.1"/>
    </source>
</evidence>
<reference evidence="1" key="1">
    <citation type="submission" date="2015-11" db="EMBL/GenBank/DDBJ databases">
        <title>De novo transcriptome assembly of four potential Pierce s Disease insect vectors from Arizona vineyards.</title>
        <authorList>
            <person name="Tassone E.E."/>
        </authorList>
    </citation>
    <scope>NUCLEOTIDE SEQUENCE</scope>
</reference>
<gene>
    <name evidence="1" type="ORF">g.38217</name>
</gene>